<proteinExistence type="inferred from homology"/>
<keyword evidence="3 5" id="KW-1133">Transmembrane helix</keyword>
<protein>
    <submittedName>
        <fullName evidence="6">Uncharacterized protein</fullName>
    </submittedName>
</protein>
<keyword evidence="7" id="KW-1185">Reference proteome</keyword>
<dbReference type="Proteomes" id="UP000186309">
    <property type="component" value="Chromosome"/>
</dbReference>
<dbReference type="EMBL" id="CP019082">
    <property type="protein sequence ID" value="APW61485.1"/>
    <property type="molecule type" value="Genomic_DNA"/>
</dbReference>
<dbReference type="GO" id="GO:0005886">
    <property type="term" value="C:plasma membrane"/>
    <property type="evidence" value="ECO:0007669"/>
    <property type="project" value="InterPro"/>
</dbReference>
<evidence type="ECO:0000256" key="1">
    <source>
        <dbReference type="ARBA" id="ARBA00022475"/>
    </source>
</evidence>
<keyword evidence="1" id="KW-1003">Cell membrane</keyword>
<accession>A0A1U7CRB7</accession>
<keyword evidence="4 5" id="KW-0472">Membrane</keyword>
<dbReference type="AlphaFoldDB" id="A0A1U7CRB7"/>
<feature type="transmembrane region" description="Helical" evidence="5">
    <location>
        <begin position="29"/>
        <end position="49"/>
    </location>
</feature>
<dbReference type="HAMAP" id="MF_01361">
    <property type="entry name" value="UPF0391"/>
    <property type="match status" value="1"/>
</dbReference>
<sequence length="56" mass="6010">MLRWAIAFFVLAIIAGLLGFGGLQGDLAYIAKILVFVFLILFIVSLIFGRSGPPAV</sequence>
<name>A0A1U7CRB7_9BACT</name>
<dbReference type="PIRSF" id="PIRSF036466">
    <property type="entry name" value="UCP036466"/>
    <property type="match status" value="1"/>
</dbReference>
<dbReference type="NCBIfam" id="NF010229">
    <property type="entry name" value="PRK13682.1-4"/>
    <property type="match status" value="1"/>
</dbReference>
<reference evidence="7" key="1">
    <citation type="submission" date="2016-12" db="EMBL/GenBank/DDBJ databases">
        <title>Comparative genomics of four Isosphaeraceae planctomycetes: a common pool of plasmids and glycoside hydrolase genes.</title>
        <authorList>
            <person name="Ivanova A."/>
        </authorList>
    </citation>
    <scope>NUCLEOTIDE SEQUENCE [LARGE SCALE GENOMIC DNA]</scope>
    <source>
        <strain evidence="7">PX4</strain>
    </source>
</reference>
<evidence type="ECO:0000256" key="3">
    <source>
        <dbReference type="ARBA" id="ARBA00022989"/>
    </source>
</evidence>
<evidence type="ECO:0000256" key="2">
    <source>
        <dbReference type="ARBA" id="ARBA00022692"/>
    </source>
</evidence>
<gene>
    <name evidence="6" type="ORF">BSF38_03000</name>
</gene>
<evidence type="ECO:0000256" key="5">
    <source>
        <dbReference type="SAM" id="Phobius"/>
    </source>
</evidence>
<dbReference type="Pfam" id="PF07043">
    <property type="entry name" value="DUF1328"/>
    <property type="match status" value="1"/>
</dbReference>
<evidence type="ECO:0000256" key="4">
    <source>
        <dbReference type="ARBA" id="ARBA00023136"/>
    </source>
</evidence>
<dbReference type="KEGG" id="pbor:BSF38_03000"/>
<evidence type="ECO:0000313" key="7">
    <source>
        <dbReference type="Proteomes" id="UP000186309"/>
    </source>
</evidence>
<dbReference type="RefSeq" id="WP_076346870.1">
    <property type="nucleotide sequence ID" value="NZ_CP019082.1"/>
</dbReference>
<organism evidence="6 7">
    <name type="scientific">Paludisphaera borealis</name>
    <dbReference type="NCBI Taxonomy" id="1387353"/>
    <lineage>
        <taxon>Bacteria</taxon>
        <taxon>Pseudomonadati</taxon>
        <taxon>Planctomycetota</taxon>
        <taxon>Planctomycetia</taxon>
        <taxon>Isosphaerales</taxon>
        <taxon>Isosphaeraceae</taxon>
        <taxon>Paludisphaera</taxon>
    </lineage>
</organism>
<keyword evidence="2 5" id="KW-0812">Transmembrane</keyword>
<dbReference type="STRING" id="1387353.BSF38_03000"/>
<evidence type="ECO:0000313" key="6">
    <source>
        <dbReference type="EMBL" id="APW61485.1"/>
    </source>
</evidence>
<dbReference type="InterPro" id="IPR009760">
    <property type="entry name" value="DUF1328"/>
</dbReference>